<evidence type="ECO:0000313" key="3">
    <source>
        <dbReference type="EMBL" id="SEB59442.1"/>
    </source>
</evidence>
<dbReference type="InterPro" id="IPR025375">
    <property type="entry name" value="DUF4365"/>
</dbReference>
<dbReference type="Pfam" id="PF14280">
    <property type="entry name" value="DUF4365"/>
    <property type="match status" value="1"/>
</dbReference>
<accession>A0A0J6GQJ0</accession>
<evidence type="ECO:0000313" key="2">
    <source>
        <dbReference type="EMBL" id="KMM86956.1"/>
    </source>
</evidence>
<proteinExistence type="predicted"/>
<name>A0A0J6GQJ0_PSETA</name>
<gene>
    <name evidence="3" type="ORF">SAMN04490203_0740</name>
    <name evidence="2" type="ORF">TU78_02915</name>
</gene>
<sequence length="257" mass="30083">MKYPSNTATGDAGEYFFAYQISYILGWPCRLFDIDIGIDAQVEILDEDRNSTGRFVAFQIKTSANEELKPYWYVSKNQLNYWREMDTPVFVVLISLKEQTMYLHRIRKEFAYHVTEKNGVRIEFDLAQELFSEISGNVIKAAAEESILGTIQTYLSEVWMKIKEIKNAIEGMEDYSDPPLLIDVMCRRSTAYDELLRAHTLVLNYRVGIQEYEETESALDEALSELRAFMREWNMHSSWDDPRNGNGEIQKFIDEEW</sequence>
<evidence type="ECO:0000259" key="1">
    <source>
        <dbReference type="Pfam" id="PF14280"/>
    </source>
</evidence>
<comment type="caution">
    <text evidence="2">The sequence shown here is derived from an EMBL/GenBank/DDBJ whole genome shotgun (WGS) entry which is preliminary data.</text>
</comment>
<dbReference type="AlphaFoldDB" id="A0A0J6GQJ0"/>
<feature type="domain" description="DUF4365" evidence="1">
    <location>
        <begin position="25"/>
        <end position="132"/>
    </location>
</feature>
<evidence type="ECO:0000313" key="4">
    <source>
        <dbReference type="Proteomes" id="UP000036395"/>
    </source>
</evidence>
<protein>
    <recommendedName>
        <fullName evidence="1">DUF4365 domain-containing protein</fullName>
    </recommendedName>
</protein>
<dbReference type="Proteomes" id="UP000183155">
    <property type="component" value="Unassembled WGS sequence"/>
</dbReference>
<evidence type="ECO:0000313" key="5">
    <source>
        <dbReference type="Proteomes" id="UP000183155"/>
    </source>
</evidence>
<keyword evidence="5" id="KW-1185">Reference proteome</keyword>
<dbReference type="EMBL" id="JYLA01000001">
    <property type="protein sequence ID" value="KMM86956.1"/>
    <property type="molecule type" value="Genomic_DNA"/>
</dbReference>
<dbReference type="EMBL" id="FNRS01000001">
    <property type="protein sequence ID" value="SEB59442.1"/>
    <property type="molecule type" value="Genomic_DNA"/>
</dbReference>
<organism evidence="2 4">
    <name type="scientific">Pseudomonas taetrolens</name>
    <dbReference type="NCBI Taxonomy" id="47884"/>
    <lineage>
        <taxon>Bacteria</taxon>
        <taxon>Pseudomonadati</taxon>
        <taxon>Pseudomonadota</taxon>
        <taxon>Gammaproteobacteria</taxon>
        <taxon>Pseudomonadales</taxon>
        <taxon>Pseudomonadaceae</taxon>
        <taxon>Pseudomonas</taxon>
    </lineage>
</organism>
<dbReference type="Proteomes" id="UP000036395">
    <property type="component" value="Unassembled WGS sequence"/>
</dbReference>
<dbReference type="OrthoDB" id="6058959at2"/>
<reference evidence="2 4" key="1">
    <citation type="submission" date="2015-02" db="EMBL/GenBank/DDBJ databases">
        <title>Pseudomonas helleri sp. nov. and Pseudomonas weihenstephanensis sp. nov., isolated from raw cows milk.</title>
        <authorList>
            <person name="von Neubeck M."/>
            <person name="Huptas C."/>
            <person name="Wenning M."/>
            <person name="Scherer S."/>
        </authorList>
    </citation>
    <scope>NUCLEOTIDE SEQUENCE [LARGE SCALE GENOMIC DNA]</scope>
    <source>
        <strain evidence="2 4">DSM 21104</strain>
    </source>
</reference>
<dbReference type="PATRIC" id="fig|47884.3.peg.979"/>
<reference evidence="3 5" key="2">
    <citation type="submission" date="2016-10" db="EMBL/GenBank/DDBJ databases">
        <authorList>
            <person name="Varghese N."/>
            <person name="Submissions S."/>
        </authorList>
    </citation>
    <scope>NUCLEOTIDE SEQUENCE [LARGE SCALE GENOMIC DNA]</scope>
    <source>
        <strain evidence="3 5">BS3652</strain>
    </source>
</reference>